<feature type="region of interest" description="Disordered" evidence="1">
    <location>
        <begin position="35"/>
        <end position="122"/>
    </location>
</feature>
<feature type="compositionally biased region" description="Polar residues" evidence="1">
    <location>
        <begin position="57"/>
        <end position="84"/>
    </location>
</feature>
<feature type="compositionally biased region" description="Polar residues" evidence="1">
    <location>
        <begin position="99"/>
        <end position="110"/>
    </location>
</feature>
<sequence length="122" mass="13175">MRCTHGVLIESANNIPSCKEPTLSTVDPPAEFIEFGPKSWAGRPIGSPFIPRGAPRTANSLQSGPSSKRITSTPYVPARNTESPTAKKLFRKIAFSPDAQDSNAQNTPNVRKTRKSKKIPGS</sequence>
<evidence type="ECO:0000313" key="3">
    <source>
        <dbReference type="Proteomes" id="UP001054945"/>
    </source>
</evidence>
<accession>A0AAV4X4K4</accession>
<organism evidence="2 3">
    <name type="scientific">Caerostris extrusa</name>
    <name type="common">Bark spider</name>
    <name type="synonym">Caerostris bankana</name>
    <dbReference type="NCBI Taxonomy" id="172846"/>
    <lineage>
        <taxon>Eukaryota</taxon>
        <taxon>Metazoa</taxon>
        <taxon>Ecdysozoa</taxon>
        <taxon>Arthropoda</taxon>
        <taxon>Chelicerata</taxon>
        <taxon>Arachnida</taxon>
        <taxon>Araneae</taxon>
        <taxon>Araneomorphae</taxon>
        <taxon>Entelegynae</taxon>
        <taxon>Araneoidea</taxon>
        <taxon>Araneidae</taxon>
        <taxon>Caerostris</taxon>
    </lineage>
</organism>
<evidence type="ECO:0000313" key="2">
    <source>
        <dbReference type="EMBL" id="GIY90127.1"/>
    </source>
</evidence>
<feature type="compositionally biased region" description="Basic residues" evidence="1">
    <location>
        <begin position="111"/>
        <end position="122"/>
    </location>
</feature>
<name>A0AAV4X4K4_CAEEX</name>
<reference evidence="2 3" key="1">
    <citation type="submission" date="2021-06" db="EMBL/GenBank/DDBJ databases">
        <title>Caerostris extrusa draft genome.</title>
        <authorList>
            <person name="Kono N."/>
            <person name="Arakawa K."/>
        </authorList>
    </citation>
    <scope>NUCLEOTIDE SEQUENCE [LARGE SCALE GENOMIC DNA]</scope>
</reference>
<dbReference type="EMBL" id="BPLR01017294">
    <property type="protein sequence ID" value="GIY90127.1"/>
    <property type="molecule type" value="Genomic_DNA"/>
</dbReference>
<comment type="caution">
    <text evidence="2">The sequence shown here is derived from an EMBL/GenBank/DDBJ whole genome shotgun (WGS) entry which is preliminary data.</text>
</comment>
<evidence type="ECO:0000256" key="1">
    <source>
        <dbReference type="SAM" id="MobiDB-lite"/>
    </source>
</evidence>
<gene>
    <name evidence="2" type="ORF">CEXT_154301</name>
</gene>
<keyword evidence="3" id="KW-1185">Reference proteome</keyword>
<dbReference type="AlphaFoldDB" id="A0AAV4X4K4"/>
<proteinExistence type="predicted"/>
<dbReference type="Proteomes" id="UP001054945">
    <property type="component" value="Unassembled WGS sequence"/>
</dbReference>
<protein>
    <submittedName>
        <fullName evidence="2">Uncharacterized protein</fullName>
    </submittedName>
</protein>